<dbReference type="GO" id="GO:0003700">
    <property type="term" value="F:DNA-binding transcription factor activity"/>
    <property type="evidence" value="ECO:0007669"/>
    <property type="project" value="InterPro"/>
</dbReference>
<evidence type="ECO:0000256" key="2">
    <source>
        <dbReference type="ARBA" id="ARBA00023015"/>
    </source>
</evidence>
<dbReference type="PANTHER" id="PTHR11019:SF159">
    <property type="entry name" value="TRANSCRIPTIONAL REGULATOR-RELATED"/>
    <property type="match status" value="1"/>
</dbReference>
<dbReference type="Pfam" id="PF12833">
    <property type="entry name" value="HTH_18"/>
    <property type="match status" value="1"/>
</dbReference>
<feature type="domain" description="HTH araC/xylS-type" evidence="6">
    <location>
        <begin position="165"/>
        <end position="262"/>
    </location>
</feature>
<dbReference type="AlphaFoldDB" id="A0A270BWH0"/>
<evidence type="ECO:0000313" key="8">
    <source>
        <dbReference type="Proteomes" id="UP000216033"/>
    </source>
</evidence>
<accession>A0A270BWH0</accession>
<dbReference type="InterPro" id="IPR011051">
    <property type="entry name" value="RmlC_Cupin_sf"/>
</dbReference>
<dbReference type="SUPFAM" id="SSF51182">
    <property type="entry name" value="RmlC-like cupins"/>
    <property type="match status" value="1"/>
</dbReference>
<dbReference type="Proteomes" id="UP000216033">
    <property type="component" value="Unassembled WGS sequence"/>
</dbReference>
<dbReference type="InterPro" id="IPR020449">
    <property type="entry name" value="Tscrpt_reg_AraC-type_HTH"/>
</dbReference>
<dbReference type="Pfam" id="PF02311">
    <property type="entry name" value="AraC_binding"/>
    <property type="match status" value="1"/>
</dbReference>
<keyword evidence="5" id="KW-0804">Transcription</keyword>
<evidence type="ECO:0000313" key="7">
    <source>
        <dbReference type="EMBL" id="PAL29319.1"/>
    </source>
</evidence>
<proteinExistence type="predicted"/>
<dbReference type="PROSITE" id="PS01124">
    <property type="entry name" value="HTH_ARAC_FAMILY_2"/>
    <property type="match status" value="1"/>
</dbReference>
<dbReference type="InterPro" id="IPR003313">
    <property type="entry name" value="AraC-bd"/>
</dbReference>
<dbReference type="InterPro" id="IPR009057">
    <property type="entry name" value="Homeodomain-like_sf"/>
</dbReference>
<protein>
    <submittedName>
        <fullName evidence="7">AraC family transcriptional regulator</fullName>
    </submittedName>
</protein>
<keyword evidence="2" id="KW-0805">Transcription regulation</keyword>
<dbReference type="SUPFAM" id="SSF46689">
    <property type="entry name" value="Homeodomain-like"/>
    <property type="match status" value="1"/>
</dbReference>
<dbReference type="SMART" id="SM00342">
    <property type="entry name" value="HTH_ARAC"/>
    <property type="match status" value="1"/>
</dbReference>
<evidence type="ECO:0000256" key="4">
    <source>
        <dbReference type="ARBA" id="ARBA00023159"/>
    </source>
</evidence>
<dbReference type="InterPro" id="IPR018062">
    <property type="entry name" value="HTH_AraC-typ_CS"/>
</dbReference>
<dbReference type="Gene3D" id="1.10.10.60">
    <property type="entry name" value="Homeodomain-like"/>
    <property type="match status" value="2"/>
</dbReference>
<evidence type="ECO:0000256" key="1">
    <source>
        <dbReference type="ARBA" id="ARBA00022491"/>
    </source>
</evidence>
<dbReference type="EMBL" id="NDFP01000001">
    <property type="protein sequence ID" value="PAL29319.1"/>
    <property type="molecule type" value="Genomic_DNA"/>
</dbReference>
<name>A0A270BWH0_9PROT</name>
<evidence type="ECO:0000256" key="3">
    <source>
        <dbReference type="ARBA" id="ARBA00023125"/>
    </source>
</evidence>
<evidence type="ECO:0000259" key="6">
    <source>
        <dbReference type="PROSITE" id="PS01124"/>
    </source>
</evidence>
<sequence length="266" mass="29917">MDAKFTIPAPDTSSSPPCDIPWLWGHIIRQIKRRVTERHVHENGQIFIVESGVMAVMTQSAYWLVAPGQVLWLPCGLVHEARSHGAITGWSLYIAKDKSAGLDQTPFLADSTRLLTAQVERLSHHIEKTPWNAAMRRLADCFWDELLSIPRQSVSLPFPKDERLKRVAKALNSTPADPRTQQAWADMAGMSLRSFIRHFTADTGLQFSVWRQRLRLLNAQERLARGERVTDVAASVGYNSLGAFATAFQKSTGYTPSAYAHHCRVR</sequence>
<dbReference type="STRING" id="1231343.Absy_027_134"/>
<dbReference type="FunFam" id="1.10.10.60:FF:000132">
    <property type="entry name" value="AraC family transcriptional regulator"/>
    <property type="match status" value="1"/>
</dbReference>
<dbReference type="InterPro" id="IPR018060">
    <property type="entry name" value="HTH_AraC"/>
</dbReference>
<keyword evidence="4" id="KW-0010">Activator</keyword>
<comment type="caution">
    <text evidence="7">The sequence shown here is derived from an EMBL/GenBank/DDBJ whole genome shotgun (WGS) entry which is preliminary data.</text>
</comment>
<dbReference type="PROSITE" id="PS00041">
    <property type="entry name" value="HTH_ARAC_FAMILY_1"/>
    <property type="match status" value="1"/>
</dbReference>
<keyword evidence="1" id="KW-0678">Repressor</keyword>
<keyword evidence="3" id="KW-0238">DNA-binding</keyword>
<dbReference type="OrthoDB" id="9804543at2"/>
<organism evidence="7 8">
    <name type="scientific">Acetobacter syzygii</name>
    <dbReference type="NCBI Taxonomy" id="146476"/>
    <lineage>
        <taxon>Bacteria</taxon>
        <taxon>Pseudomonadati</taxon>
        <taxon>Pseudomonadota</taxon>
        <taxon>Alphaproteobacteria</taxon>
        <taxon>Acetobacterales</taxon>
        <taxon>Acetobacteraceae</taxon>
        <taxon>Acetobacter</taxon>
    </lineage>
</organism>
<gene>
    <name evidence="7" type="ORF">B9K05_01335</name>
</gene>
<dbReference type="CDD" id="cd06124">
    <property type="entry name" value="cupin_NimR-like_N"/>
    <property type="match status" value="1"/>
</dbReference>
<reference evidence="7 8" key="1">
    <citation type="submission" date="2017-04" db="EMBL/GenBank/DDBJ databases">
        <title>Kefir bacterial isolates.</title>
        <authorList>
            <person name="Kim Y."/>
            <person name="Blasche S."/>
            <person name="Patil K.R."/>
        </authorList>
    </citation>
    <scope>NUCLEOTIDE SEQUENCE [LARGE SCALE GENOMIC DNA]</scope>
    <source>
        <strain evidence="7 8">KR-2</strain>
    </source>
</reference>
<dbReference type="PANTHER" id="PTHR11019">
    <property type="entry name" value="HTH-TYPE TRANSCRIPTIONAL REGULATOR NIMR"/>
    <property type="match status" value="1"/>
</dbReference>
<dbReference type="Gene3D" id="2.60.120.10">
    <property type="entry name" value="Jelly Rolls"/>
    <property type="match status" value="1"/>
</dbReference>
<evidence type="ECO:0000256" key="5">
    <source>
        <dbReference type="ARBA" id="ARBA00023163"/>
    </source>
</evidence>
<keyword evidence="8" id="KW-1185">Reference proteome</keyword>
<dbReference type="PRINTS" id="PR00032">
    <property type="entry name" value="HTHARAC"/>
</dbReference>
<dbReference type="GO" id="GO:0043565">
    <property type="term" value="F:sequence-specific DNA binding"/>
    <property type="evidence" value="ECO:0007669"/>
    <property type="project" value="InterPro"/>
</dbReference>
<dbReference type="InterPro" id="IPR014710">
    <property type="entry name" value="RmlC-like_jellyroll"/>
</dbReference>